<comment type="similarity">
    <text evidence="1">Belongs to the sulfatase family.</text>
</comment>
<dbReference type="PANTHER" id="PTHR42693">
    <property type="entry name" value="ARYLSULFATASE FAMILY MEMBER"/>
    <property type="match status" value="1"/>
</dbReference>
<dbReference type="PANTHER" id="PTHR42693:SF53">
    <property type="entry name" value="ENDO-4-O-SULFATASE"/>
    <property type="match status" value="1"/>
</dbReference>
<evidence type="ECO:0000313" key="5">
    <source>
        <dbReference type="EMBL" id="MDZ8120241.1"/>
    </source>
</evidence>
<feature type="domain" description="Sulfatase N-terminal" evidence="4">
    <location>
        <begin position="30"/>
        <end position="381"/>
    </location>
</feature>
<dbReference type="CDD" id="cd16034">
    <property type="entry name" value="sulfatase_like"/>
    <property type="match status" value="1"/>
</dbReference>
<dbReference type="EMBL" id="JARVCO010000012">
    <property type="protein sequence ID" value="MDZ8120241.1"/>
    <property type="molecule type" value="Genomic_DNA"/>
</dbReference>
<keyword evidence="6" id="KW-1185">Reference proteome</keyword>
<keyword evidence="2" id="KW-0378">Hydrolase</keyword>
<evidence type="ECO:0000256" key="3">
    <source>
        <dbReference type="SAM" id="MobiDB-lite"/>
    </source>
</evidence>
<evidence type="ECO:0000256" key="1">
    <source>
        <dbReference type="ARBA" id="ARBA00008779"/>
    </source>
</evidence>
<accession>A0ABU5N1K5</accession>
<organism evidence="5 6">
    <name type="scientific">Pontiella agarivorans</name>
    <dbReference type="NCBI Taxonomy" id="3038953"/>
    <lineage>
        <taxon>Bacteria</taxon>
        <taxon>Pseudomonadati</taxon>
        <taxon>Kiritimatiellota</taxon>
        <taxon>Kiritimatiellia</taxon>
        <taxon>Kiritimatiellales</taxon>
        <taxon>Pontiellaceae</taxon>
        <taxon>Pontiella</taxon>
    </lineage>
</organism>
<dbReference type="RefSeq" id="WP_322610015.1">
    <property type="nucleotide sequence ID" value="NZ_JARVCO010000012.1"/>
</dbReference>
<feature type="region of interest" description="Disordered" evidence="3">
    <location>
        <begin position="173"/>
        <end position="198"/>
    </location>
</feature>
<dbReference type="InterPro" id="IPR017850">
    <property type="entry name" value="Alkaline_phosphatase_core_sf"/>
</dbReference>
<name>A0ABU5N1K5_9BACT</name>
<proteinExistence type="inferred from homology"/>
<dbReference type="SUPFAM" id="SSF53649">
    <property type="entry name" value="Alkaline phosphatase-like"/>
    <property type="match status" value="1"/>
</dbReference>
<dbReference type="Pfam" id="PF00884">
    <property type="entry name" value="Sulfatase"/>
    <property type="match status" value="1"/>
</dbReference>
<protein>
    <submittedName>
        <fullName evidence="5">Sulfatase</fullName>
    </submittedName>
</protein>
<evidence type="ECO:0000256" key="2">
    <source>
        <dbReference type="ARBA" id="ARBA00022801"/>
    </source>
</evidence>
<gene>
    <name evidence="5" type="ORF">P9H32_16545</name>
</gene>
<reference evidence="5 6" key="1">
    <citation type="journal article" date="2024" name="Appl. Environ. Microbiol.">
        <title>Pontiella agarivorans sp. nov., a novel marine anaerobic bacterium capable of degrading macroalgal polysaccharides and fixing nitrogen.</title>
        <authorList>
            <person name="Liu N."/>
            <person name="Kivenson V."/>
            <person name="Peng X."/>
            <person name="Cui Z."/>
            <person name="Lankiewicz T.S."/>
            <person name="Gosselin K.M."/>
            <person name="English C.J."/>
            <person name="Blair E.M."/>
            <person name="O'Malley M.A."/>
            <person name="Valentine D.L."/>
        </authorList>
    </citation>
    <scope>NUCLEOTIDE SEQUENCE [LARGE SCALE GENOMIC DNA]</scope>
    <source>
        <strain evidence="5 6">NLcol2</strain>
    </source>
</reference>
<sequence length="488" mass="55126">MNRRSFTKWAAVGLTAGTGSVLADKQKRPNLLVIHTDEHNFRTLGCYREQLSEDQAFVWGKGVKVDTPHIDRIANEGAICMNYYATSPVCSPSRASFMSGQYPIKTGTWKNSIPMKDEVVTFAEVLRREGYATSYLGKWHLDGKGHPQFAPQRKFGFEDNRFMWNGGHWKKMAQNDDGSPRVGATNHKGKPTGKLDNADEKSFTTDWLADRSLEILERDRHKPFCLMVSIPDPHSPNTVRKPYDTMFADLPFEPPRTRKRMPAGTLPGWRSSENKNGGQEFDKQKMSGYFGMVKCIDENVGRLLQFLDEKGIADNTIVVFTSDHGDMLYEHDQVNKGQPFDGSARIPFVIRYPKKIKSGKVIHKAYNNTDFAPTILGLMGASFIPSAQGVDCSEDLLSKDQKIFDDRISYMAEANGLWVATVSRKHKLIYSSKGEPFLFDLEKDPDELINFYADPAYKTVLKTMHEALVTRMTMVQGPESKKTKVPVI</sequence>
<feature type="region of interest" description="Disordered" evidence="3">
    <location>
        <begin position="250"/>
        <end position="281"/>
    </location>
</feature>
<dbReference type="InterPro" id="IPR050738">
    <property type="entry name" value="Sulfatase"/>
</dbReference>
<comment type="caution">
    <text evidence="5">The sequence shown here is derived from an EMBL/GenBank/DDBJ whole genome shotgun (WGS) entry which is preliminary data.</text>
</comment>
<evidence type="ECO:0000313" key="6">
    <source>
        <dbReference type="Proteomes" id="UP001290861"/>
    </source>
</evidence>
<dbReference type="Gene3D" id="3.40.720.10">
    <property type="entry name" value="Alkaline Phosphatase, subunit A"/>
    <property type="match status" value="1"/>
</dbReference>
<dbReference type="InterPro" id="IPR000917">
    <property type="entry name" value="Sulfatase_N"/>
</dbReference>
<dbReference type="Proteomes" id="UP001290861">
    <property type="component" value="Unassembled WGS sequence"/>
</dbReference>
<evidence type="ECO:0000259" key="4">
    <source>
        <dbReference type="Pfam" id="PF00884"/>
    </source>
</evidence>